<sequence length="314" mass="36154">MGEWSKKIGEQGENIVKYFFEELIGFKDVYRTGVSIPCSYSDQHKKEKAKQRLTHGIDGLVSYSCPLIEELLEIGVISVKYTADKYPSDLKGKFKDWFVELAYTMKCFSNSEEYQNINSTVSDVSDTTVSGLLFWLSNNDEHKEFNILPEISNSTFSGNELVYDKIIVVDNARMNFLFNLIQPIKNIFGEENFDFVYHKTGMNNAITQRLSFGKKLPMQYISSDVIPIRLTNGDDVILVIGTRDSFDKNDLLRLIALSKEFNHLEATSKTLIIFPDYNKLEHQDIVKSVLAQIENLSYKNQIEVVKHDFDFRNL</sequence>
<name>A0A1H7VNQ6_9FLAO</name>
<dbReference type="InterPro" id="IPR058873">
    <property type="entry name" value="PDDEXK_GAPS4"/>
</dbReference>
<gene>
    <name evidence="2" type="ORF">SAMN04488008_10999</name>
</gene>
<proteinExistence type="predicted"/>
<feature type="domain" description="GAPS4 PD-(D/E)XK nuclease" evidence="1">
    <location>
        <begin position="1"/>
        <end position="173"/>
    </location>
</feature>
<dbReference type="EMBL" id="FNZN01000009">
    <property type="protein sequence ID" value="SEM10903.1"/>
    <property type="molecule type" value="Genomic_DNA"/>
</dbReference>
<evidence type="ECO:0000259" key="1">
    <source>
        <dbReference type="Pfam" id="PF26115"/>
    </source>
</evidence>
<dbReference type="RefSeq" id="WP_091626547.1">
    <property type="nucleotide sequence ID" value="NZ_FNZN01000009.1"/>
</dbReference>
<accession>A0A1H7VNQ6</accession>
<evidence type="ECO:0000313" key="2">
    <source>
        <dbReference type="EMBL" id="SEM10903.1"/>
    </source>
</evidence>
<organism evidence="2 3">
    <name type="scientific">Maribacter orientalis</name>
    <dbReference type="NCBI Taxonomy" id="228957"/>
    <lineage>
        <taxon>Bacteria</taxon>
        <taxon>Pseudomonadati</taxon>
        <taxon>Bacteroidota</taxon>
        <taxon>Flavobacteriia</taxon>
        <taxon>Flavobacteriales</taxon>
        <taxon>Flavobacteriaceae</taxon>
        <taxon>Maribacter</taxon>
    </lineage>
</organism>
<dbReference type="AlphaFoldDB" id="A0A1H7VNQ6"/>
<dbReference type="Proteomes" id="UP000198990">
    <property type="component" value="Unassembled WGS sequence"/>
</dbReference>
<dbReference type="STRING" id="228957.SAMN04488008_10999"/>
<reference evidence="3" key="1">
    <citation type="submission" date="2016-10" db="EMBL/GenBank/DDBJ databases">
        <authorList>
            <person name="Varghese N."/>
            <person name="Submissions S."/>
        </authorList>
    </citation>
    <scope>NUCLEOTIDE SEQUENCE [LARGE SCALE GENOMIC DNA]</scope>
    <source>
        <strain evidence="3">DSM 16471</strain>
    </source>
</reference>
<dbReference type="OrthoDB" id="2680225at2"/>
<dbReference type="Pfam" id="PF26115">
    <property type="entry name" value="PDDEXK_GAPS4"/>
    <property type="match status" value="1"/>
</dbReference>
<evidence type="ECO:0000313" key="3">
    <source>
        <dbReference type="Proteomes" id="UP000198990"/>
    </source>
</evidence>
<keyword evidence="3" id="KW-1185">Reference proteome</keyword>
<protein>
    <recommendedName>
        <fullName evidence="1">GAPS4 PD-(D/E)XK nuclease domain-containing protein</fullName>
    </recommendedName>
</protein>